<dbReference type="Gene3D" id="1.20.1720.10">
    <property type="entry name" value="Multidrug resistance protein D"/>
    <property type="match status" value="1"/>
</dbReference>
<feature type="domain" description="Major facilitator superfamily (MFS) profile" evidence="7">
    <location>
        <begin position="28"/>
        <end position="475"/>
    </location>
</feature>
<proteinExistence type="predicted"/>
<dbReference type="Gene3D" id="1.20.1250.20">
    <property type="entry name" value="MFS general substrate transporter like domains"/>
    <property type="match status" value="1"/>
</dbReference>
<feature type="transmembrane region" description="Helical" evidence="6">
    <location>
        <begin position="318"/>
        <end position="340"/>
    </location>
</feature>
<feature type="transmembrane region" description="Helical" evidence="6">
    <location>
        <begin position="63"/>
        <end position="82"/>
    </location>
</feature>
<gene>
    <name evidence="8" type="ORF">BJ982_000225</name>
</gene>
<evidence type="ECO:0000256" key="3">
    <source>
        <dbReference type="ARBA" id="ARBA00022692"/>
    </source>
</evidence>
<protein>
    <submittedName>
        <fullName evidence="8">MFS family permease</fullName>
    </submittedName>
</protein>
<feature type="transmembrane region" description="Helical" evidence="6">
    <location>
        <begin position="28"/>
        <end position="51"/>
    </location>
</feature>
<dbReference type="PROSITE" id="PS50850">
    <property type="entry name" value="MFS"/>
    <property type="match status" value="1"/>
</dbReference>
<feature type="transmembrane region" description="Helical" evidence="6">
    <location>
        <begin position="238"/>
        <end position="262"/>
    </location>
</feature>
<feature type="transmembrane region" description="Helical" evidence="6">
    <location>
        <begin position="452"/>
        <end position="470"/>
    </location>
</feature>
<feature type="transmembrane region" description="Helical" evidence="6">
    <location>
        <begin position="94"/>
        <end position="120"/>
    </location>
</feature>
<keyword evidence="9" id="KW-1185">Reference proteome</keyword>
<evidence type="ECO:0000256" key="2">
    <source>
        <dbReference type="ARBA" id="ARBA00022448"/>
    </source>
</evidence>
<reference evidence="8 9" key="1">
    <citation type="submission" date="2020-08" db="EMBL/GenBank/DDBJ databases">
        <title>Sequencing the genomes of 1000 actinobacteria strains.</title>
        <authorList>
            <person name="Klenk H.-P."/>
        </authorList>
    </citation>
    <scope>NUCLEOTIDE SEQUENCE [LARGE SCALE GENOMIC DNA]</scope>
    <source>
        <strain evidence="8 9">DSM 45784</strain>
    </source>
</reference>
<dbReference type="PANTHER" id="PTHR42718">
    <property type="entry name" value="MAJOR FACILITATOR SUPERFAMILY MULTIDRUG TRANSPORTER MFSC"/>
    <property type="match status" value="1"/>
</dbReference>
<evidence type="ECO:0000256" key="4">
    <source>
        <dbReference type="ARBA" id="ARBA00022989"/>
    </source>
</evidence>
<evidence type="ECO:0000256" key="6">
    <source>
        <dbReference type="SAM" id="Phobius"/>
    </source>
</evidence>
<feature type="transmembrane region" description="Helical" evidence="6">
    <location>
        <begin position="213"/>
        <end position="232"/>
    </location>
</feature>
<keyword evidence="2" id="KW-0813">Transport</keyword>
<feature type="transmembrane region" description="Helical" evidence="6">
    <location>
        <begin position="283"/>
        <end position="306"/>
    </location>
</feature>
<dbReference type="GO" id="GO:0005886">
    <property type="term" value="C:plasma membrane"/>
    <property type="evidence" value="ECO:0007669"/>
    <property type="project" value="UniProtKB-SubCell"/>
</dbReference>
<dbReference type="Pfam" id="PF07690">
    <property type="entry name" value="MFS_1"/>
    <property type="match status" value="1"/>
</dbReference>
<name>A0A7W7G974_9ACTN</name>
<dbReference type="EMBL" id="JACHND010000001">
    <property type="protein sequence ID" value="MBB4698681.1"/>
    <property type="molecule type" value="Genomic_DNA"/>
</dbReference>
<dbReference type="InterPro" id="IPR020846">
    <property type="entry name" value="MFS_dom"/>
</dbReference>
<feature type="transmembrane region" description="Helical" evidence="6">
    <location>
        <begin position="377"/>
        <end position="402"/>
    </location>
</feature>
<dbReference type="SUPFAM" id="SSF103473">
    <property type="entry name" value="MFS general substrate transporter"/>
    <property type="match status" value="1"/>
</dbReference>
<feature type="transmembrane region" description="Helical" evidence="6">
    <location>
        <begin position="177"/>
        <end position="201"/>
    </location>
</feature>
<dbReference type="AlphaFoldDB" id="A0A7W7G974"/>
<comment type="subcellular location">
    <subcellularLocation>
        <location evidence="1">Cell membrane</location>
        <topology evidence="1">Multi-pass membrane protein</topology>
    </subcellularLocation>
</comment>
<evidence type="ECO:0000313" key="8">
    <source>
        <dbReference type="EMBL" id="MBB4698681.1"/>
    </source>
</evidence>
<feature type="transmembrane region" description="Helical" evidence="6">
    <location>
        <begin position="150"/>
        <end position="171"/>
    </location>
</feature>
<feature type="transmembrane region" description="Helical" evidence="6">
    <location>
        <begin position="126"/>
        <end position="143"/>
    </location>
</feature>
<evidence type="ECO:0000313" key="9">
    <source>
        <dbReference type="Proteomes" id="UP000542210"/>
    </source>
</evidence>
<dbReference type="InterPro" id="IPR011701">
    <property type="entry name" value="MFS"/>
</dbReference>
<evidence type="ECO:0000259" key="7">
    <source>
        <dbReference type="PROSITE" id="PS50850"/>
    </source>
</evidence>
<keyword evidence="3 6" id="KW-0812">Transmembrane</keyword>
<keyword evidence="5 6" id="KW-0472">Membrane</keyword>
<keyword evidence="4 6" id="KW-1133">Transmembrane helix</keyword>
<dbReference type="RefSeq" id="WP_184875705.1">
    <property type="nucleotide sequence ID" value="NZ_BOOV01000013.1"/>
</dbReference>
<sequence>MTTHQILSGPESEKPARASAGAGHPVRVALVVAFAALVTTLNQTLVVPVLPGLPARLQVTPSVAAWLVTATIIAGAVAHPVLGRLGDQFGMRRMMIVALCAMVLGSLLCMVSDDIAVLIAGRALQGLSSATIPLGMSLVGVVLEPRRRAAAIATVSAMMGVGGALGLPAAGLVSRLWGFHGLFAVSASAGVVAMTALLLAVPAPPRRERARRIDLAGAALLTCSTVGLLVGLDRGGEWGWTNALTVACFVAALVAGCLLTLVELRRHDPLIDLRAAVSRSAAAINGGSVLIGFALFANFLGIVGRLQAPAATGYGHGLSVLATGLCLLPGGLLAATVAPLSARLSTAAGPRVTIVTGCAVSAAGFAAQIPLGHGALWGLICVVAVISAGNAMVMAALPALILRVTPETDIGVTNGLNALARAIGMSVSSAVFGIVTTVPAGAAFVPRGAFDGFTVAGGIATLVALALFLLQRSGHDADRAR</sequence>
<evidence type="ECO:0000256" key="5">
    <source>
        <dbReference type="ARBA" id="ARBA00023136"/>
    </source>
</evidence>
<evidence type="ECO:0000256" key="1">
    <source>
        <dbReference type="ARBA" id="ARBA00004651"/>
    </source>
</evidence>
<accession>A0A7W7G974</accession>
<comment type="caution">
    <text evidence="8">The sequence shown here is derived from an EMBL/GenBank/DDBJ whole genome shotgun (WGS) entry which is preliminary data.</text>
</comment>
<feature type="transmembrane region" description="Helical" evidence="6">
    <location>
        <begin position="423"/>
        <end position="446"/>
    </location>
</feature>
<feature type="transmembrane region" description="Helical" evidence="6">
    <location>
        <begin position="352"/>
        <end position="371"/>
    </location>
</feature>
<dbReference type="PANTHER" id="PTHR42718:SF9">
    <property type="entry name" value="MAJOR FACILITATOR SUPERFAMILY MULTIDRUG TRANSPORTER MFSC"/>
    <property type="match status" value="1"/>
</dbReference>
<dbReference type="InterPro" id="IPR036259">
    <property type="entry name" value="MFS_trans_sf"/>
</dbReference>
<organism evidence="8 9">
    <name type="scientific">Sphaerisporangium siamense</name>
    <dbReference type="NCBI Taxonomy" id="795645"/>
    <lineage>
        <taxon>Bacteria</taxon>
        <taxon>Bacillati</taxon>
        <taxon>Actinomycetota</taxon>
        <taxon>Actinomycetes</taxon>
        <taxon>Streptosporangiales</taxon>
        <taxon>Streptosporangiaceae</taxon>
        <taxon>Sphaerisporangium</taxon>
    </lineage>
</organism>
<dbReference type="GO" id="GO:0022857">
    <property type="term" value="F:transmembrane transporter activity"/>
    <property type="evidence" value="ECO:0007669"/>
    <property type="project" value="InterPro"/>
</dbReference>
<dbReference type="Proteomes" id="UP000542210">
    <property type="component" value="Unassembled WGS sequence"/>
</dbReference>